<keyword evidence="3" id="KW-1185">Reference proteome</keyword>
<dbReference type="EMBL" id="KF669662">
    <property type="protein sequence ID" value="AGY48466.1"/>
    <property type="molecule type" value="Genomic_DNA"/>
</dbReference>
<protein>
    <submittedName>
        <fullName evidence="2">HNH homing endonuclease</fullName>
    </submittedName>
</protein>
<dbReference type="InterPro" id="IPR002711">
    <property type="entry name" value="HNH"/>
</dbReference>
<keyword evidence="2" id="KW-0540">Nuclease</keyword>
<sequence length="140" mass="16420">MKKVISEKYGFEYPICPQCNERSRKFNYFSKKDGRPLFKKLCGTCSGSREKERAYAKLQREKGVVKYSSKYGDVGKRRITELTCDTCGFKAEHRCQLDVDHIDGNHDNNEQSNLQVLCSNCHRLKTWKNKDNRYLYSSRS</sequence>
<dbReference type="RefSeq" id="YP_008770290.1">
    <property type="nucleotide sequence ID" value="NC_022763.1"/>
</dbReference>
<feature type="domain" description="HNH nuclease" evidence="1">
    <location>
        <begin position="75"/>
        <end position="123"/>
    </location>
</feature>
<evidence type="ECO:0000313" key="2">
    <source>
        <dbReference type="EMBL" id="AGY48466.1"/>
    </source>
</evidence>
<proteinExistence type="predicted"/>
<dbReference type="CDD" id="cd00085">
    <property type="entry name" value="HNHc"/>
    <property type="match status" value="1"/>
</dbReference>
<organism evidence="2 3">
    <name type="scientific">Bacillus phage Spock</name>
    <dbReference type="NCBI Taxonomy" id="1406791"/>
    <lineage>
        <taxon>Viruses</taxon>
        <taxon>Duplodnaviria</taxon>
        <taxon>Heunggongvirae</taxon>
        <taxon>Uroviricota</taxon>
        <taxon>Caudoviricetes</taxon>
        <taxon>Herelleviridae</taxon>
        <taxon>Bastillevirinae</taxon>
        <taxon>Bequatrovirus</taxon>
        <taxon>Bequatrovirus spock</taxon>
    </lineage>
</organism>
<accession>U5PXF2</accession>
<dbReference type="Proteomes" id="UP000017657">
    <property type="component" value="Segment"/>
</dbReference>
<keyword evidence="2" id="KW-0255">Endonuclease</keyword>
<dbReference type="GeneID" id="17959092"/>
<gene>
    <name evidence="2" type="ORF">Spock_66</name>
</gene>
<evidence type="ECO:0000313" key="3">
    <source>
        <dbReference type="Proteomes" id="UP000017657"/>
    </source>
</evidence>
<dbReference type="InterPro" id="IPR003615">
    <property type="entry name" value="HNH_nuc"/>
</dbReference>
<keyword evidence="2" id="KW-0378">Hydrolase</keyword>
<reference evidence="2 3" key="1">
    <citation type="journal article" date="2013" name="Genome Announc.">
        <title>Complete Genome of Bacillus thuringiensis Myophage Spock.</title>
        <authorList>
            <person name="Maroun J.W."/>
            <person name="Whitcher K.J."/>
            <person name="Chamakura K.R."/>
            <person name="Kuty Everett G.F."/>
        </authorList>
    </citation>
    <scope>NUCLEOTIDE SEQUENCE [LARGE SCALE GENOMIC DNA]</scope>
</reference>
<dbReference type="GO" id="GO:0008270">
    <property type="term" value="F:zinc ion binding"/>
    <property type="evidence" value="ECO:0007669"/>
    <property type="project" value="InterPro"/>
</dbReference>
<evidence type="ECO:0000259" key="1">
    <source>
        <dbReference type="SMART" id="SM00507"/>
    </source>
</evidence>
<dbReference type="GO" id="GO:0003676">
    <property type="term" value="F:nucleic acid binding"/>
    <property type="evidence" value="ECO:0007669"/>
    <property type="project" value="InterPro"/>
</dbReference>
<dbReference type="Pfam" id="PF01844">
    <property type="entry name" value="HNH"/>
    <property type="match status" value="1"/>
</dbReference>
<dbReference type="GO" id="GO:0004519">
    <property type="term" value="F:endonuclease activity"/>
    <property type="evidence" value="ECO:0007669"/>
    <property type="project" value="UniProtKB-KW"/>
</dbReference>
<name>U5PXF2_9CAUD</name>
<dbReference type="KEGG" id="vg:17959092"/>
<dbReference type="OrthoDB" id="27681at10239"/>
<dbReference type="SMART" id="SM00507">
    <property type="entry name" value="HNHc"/>
    <property type="match status" value="1"/>
</dbReference>